<protein>
    <submittedName>
        <fullName evidence="1">Mth938-like domain-containing protein</fullName>
    </submittedName>
</protein>
<dbReference type="SUPFAM" id="SSF64076">
    <property type="entry name" value="MTH938-like"/>
    <property type="match status" value="1"/>
</dbReference>
<dbReference type="PANTHER" id="PTHR21192">
    <property type="entry name" value="NUCLEAR PROTEIN E3-3"/>
    <property type="match status" value="1"/>
</dbReference>
<dbReference type="EMBL" id="JBJGEB010000002">
    <property type="protein sequence ID" value="MFK7641471.1"/>
    <property type="molecule type" value="Genomic_DNA"/>
</dbReference>
<sequence>MLIEENRGADGFTVTAYGGGALEISGKIYREPVVLKDGTVGPMDGRKPSDLSAEDFFQTASSEEPPEIVLVGTGEQQQFLHPKIAAELAVHGIGLECMNTASACRTLMLLQGEGRRVWAWLWP</sequence>
<comment type="caution">
    <text evidence="1">The sequence shown here is derived from an EMBL/GenBank/DDBJ whole genome shotgun (WGS) entry which is preliminary data.</text>
</comment>
<accession>A0ABW8Q4C7</accession>
<evidence type="ECO:0000313" key="2">
    <source>
        <dbReference type="Proteomes" id="UP001621964"/>
    </source>
</evidence>
<dbReference type="InterPro" id="IPR036748">
    <property type="entry name" value="MTH938-like_sf"/>
</dbReference>
<dbReference type="Gene3D" id="3.40.1230.10">
    <property type="entry name" value="MTH938-like"/>
    <property type="match status" value="1"/>
</dbReference>
<dbReference type="PANTHER" id="PTHR21192:SF2">
    <property type="entry name" value="NADH DEHYDROGENASE [UBIQUINONE] 1 ALPHA SUBCOMPLEX ASSEMBLY FACTOR 3"/>
    <property type="match status" value="1"/>
</dbReference>
<dbReference type="Proteomes" id="UP001621964">
    <property type="component" value="Unassembled WGS sequence"/>
</dbReference>
<evidence type="ECO:0000313" key="1">
    <source>
        <dbReference type="EMBL" id="MFK7641471.1"/>
    </source>
</evidence>
<organism evidence="1 2">
    <name type="scientific">Neisseria oralis</name>
    <dbReference type="NCBI Taxonomy" id="1107316"/>
    <lineage>
        <taxon>Bacteria</taxon>
        <taxon>Pseudomonadati</taxon>
        <taxon>Pseudomonadota</taxon>
        <taxon>Betaproteobacteria</taxon>
        <taxon>Neisseriales</taxon>
        <taxon>Neisseriaceae</taxon>
        <taxon>Neisseria</taxon>
    </lineage>
</organism>
<proteinExistence type="predicted"/>
<keyword evidence="2" id="KW-1185">Reference proteome</keyword>
<dbReference type="Pfam" id="PF04430">
    <property type="entry name" value="DUF498"/>
    <property type="match status" value="1"/>
</dbReference>
<dbReference type="RefSeq" id="WP_405385501.1">
    <property type="nucleotide sequence ID" value="NZ_JBJGEB010000002.1"/>
</dbReference>
<gene>
    <name evidence="1" type="ORF">ACI43T_03005</name>
</gene>
<dbReference type="InterPro" id="IPR007523">
    <property type="entry name" value="NDUFAF3/AAMDC"/>
</dbReference>
<name>A0ABW8Q4C7_9NEIS</name>
<reference evidence="1 2" key="1">
    <citation type="submission" date="2024-11" db="EMBL/GenBank/DDBJ databases">
        <authorList>
            <person name="Mikucki A.G."/>
            <person name="Kahler C.M."/>
        </authorList>
    </citation>
    <scope>NUCLEOTIDE SEQUENCE [LARGE SCALE GENOMIC DNA]</scope>
    <source>
        <strain evidence="1 2">EXNM717</strain>
    </source>
</reference>